<dbReference type="Proteomes" id="UP001249851">
    <property type="component" value="Unassembled WGS sequence"/>
</dbReference>
<dbReference type="AlphaFoldDB" id="A0AAD9Q886"/>
<reference evidence="2" key="2">
    <citation type="journal article" date="2023" name="Science">
        <title>Genomic signatures of disease resistance in endangered staghorn corals.</title>
        <authorList>
            <person name="Vollmer S.V."/>
            <person name="Selwyn J.D."/>
            <person name="Despard B.A."/>
            <person name="Roesel C.L."/>
        </authorList>
    </citation>
    <scope>NUCLEOTIDE SEQUENCE</scope>
    <source>
        <strain evidence="2">K2</strain>
    </source>
</reference>
<evidence type="ECO:0000256" key="1">
    <source>
        <dbReference type="SAM" id="Phobius"/>
    </source>
</evidence>
<gene>
    <name evidence="2" type="ORF">P5673_021469</name>
</gene>
<feature type="transmembrane region" description="Helical" evidence="1">
    <location>
        <begin position="34"/>
        <end position="53"/>
    </location>
</feature>
<keyword evidence="1" id="KW-0812">Transmembrane</keyword>
<keyword evidence="3" id="KW-1185">Reference proteome</keyword>
<evidence type="ECO:0000313" key="3">
    <source>
        <dbReference type="Proteomes" id="UP001249851"/>
    </source>
</evidence>
<reference evidence="2" key="1">
    <citation type="journal article" date="2023" name="G3 (Bethesda)">
        <title>Whole genome assembly and annotation of the endangered Caribbean coral Acropora cervicornis.</title>
        <authorList>
            <person name="Selwyn J.D."/>
            <person name="Vollmer S.V."/>
        </authorList>
    </citation>
    <scope>NUCLEOTIDE SEQUENCE</scope>
    <source>
        <strain evidence="2">K2</strain>
    </source>
</reference>
<organism evidence="2 3">
    <name type="scientific">Acropora cervicornis</name>
    <name type="common">Staghorn coral</name>
    <dbReference type="NCBI Taxonomy" id="6130"/>
    <lineage>
        <taxon>Eukaryota</taxon>
        <taxon>Metazoa</taxon>
        <taxon>Cnidaria</taxon>
        <taxon>Anthozoa</taxon>
        <taxon>Hexacorallia</taxon>
        <taxon>Scleractinia</taxon>
        <taxon>Astrocoeniina</taxon>
        <taxon>Acroporidae</taxon>
        <taxon>Acropora</taxon>
    </lineage>
</organism>
<keyword evidence="1" id="KW-0472">Membrane</keyword>
<evidence type="ECO:0000313" key="2">
    <source>
        <dbReference type="EMBL" id="KAK2556556.1"/>
    </source>
</evidence>
<sequence>MSASTVRIREHVSKERPKFLVSTLKSSNKRQEPLEFIFILVASFSVSLIHYTFTGTPSAPSGVL</sequence>
<dbReference type="EMBL" id="JARQWQ010000055">
    <property type="protein sequence ID" value="KAK2556556.1"/>
    <property type="molecule type" value="Genomic_DNA"/>
</dbReference>
<protein>
    <submittedName>
        <fullName evidence="2">Uncharacterized protein</fullName>
    </submittedName>
</protein>
<keyword evidence="1" id="KW-1133">Transmembrane helix</keyword>
<comment type="caution">
    <text evidence="2">The sequence shown here is derived from an EMBL/GenBank/DDBJ whole genome shotgun (WGS) entry which is preliminary data.</text>
</comment>
<name>A0AAD9Q886_ACRCE</name>
<proteinExistence type="predicted"/>
<accession>A0AAD9Q886</accession>